<sequence>MVEKSFESLQQSKLFKKSSFCNEIQQDSTEKSAINLVEKIENHFNNIVSNLTNREDSSRSMDGFTCDLCVPYCIQKGLALKSRSLDYVYNQEKKQQPQ</sequence>
<name>A0A132AEM0_SARSC</name>
<dbReference type="AlphaFoldDB" id="A0A132AEM0"/>
<dbReference type="EMBL" id="JXLN01012986">
    <property type="protein sequence ID" value="KPM08995.1"/>
    <property type="molecule type" value="Genomic_DNA"/>
</dbReference>
<proteinExistence type="predicted"/>
<comment type="caution">
    <text evidence="1">The sequence shown here is derived from an EMBL/GenBank/DDBJ whole genome shotgun (WGS) entry which is preliminary data.</text>
</comment>
<dbReference type="VEuPathDB" id="VectorBase:SSCA005740"/>
<reference evidence="1 2" key="1">
    <citation type="journal article" date="2015" name="Parasit. Vectors">
        <title>Draft genome of the scabies mite.</title>
        <authorList>
            <person name="Rider S.D.Jr."/>
            <person name="Morgan M.S."/>
            <person name="Arlian L.G."/>
        </authorList>
    </citation>
    <scope>NUCLEOTIDE SEQUENCE [LARGE SCALE GENOMIC DNA]</scope>
    <source>
        <strain evidence="1">Arlian Lab</strain>
    </source>
</reference>
<gene>
    <name evidence="1" type="ORF">QR98_0075240</name>
</gene>
<protein>
    <submittedName>
        <fullName evidence="1">Uncharacterized protein</fullName>
    </submittedName>
</protein>
<dbReference type="Proteomes" id="UP000616769">
    <property type="component" value="Unassembled WGS sequence"/>
</dbReference>
<accession>A0A132AEM0</accession>
<evidence type="ECO:0000313" key="1">
    <source>
        <dbReference type="EMBL" id="KPM08995.1"/>
    </source>
</evidence>
<organism evidence="1 2">
    <name type="scientific">Sarcoptes scabiei</name>
    <name type="common">Itch mite</name>
    <name type="synonym">Acarus scabiei</name>
    <dbReference type="NCBI Taxonomy" id="52283"/>
    <lineage>
        <taxon>Eukaryota</taxon>
        <taxon>Metazoa</taxon>
        <taxon>Ecdysozoa</taxon>
        <taxon>Arthropoda</taxon>
        <taxon>Chelicerata</taxon>
        <taxon>Arachnida</taxon>
        <taxon>Acari</taxon>
        <taxon>Acariformes</taxon>
        <taxon>Sarcoptiformes</taxon>
        <taxon>Astigmata</taxon>
        <taxon>Psoroptidia</taxon>
        <taxon>Sarcoptoidea</taxon>
        <taxon>Sarcoptidae</taxon>
        <taxon>Sarcoptinae</taxon>
        <taxon>Sarcoptes</taxon>
    </lineage>
</organism>
<evidence type="ECO:0000313" key="2">
    <source>
        <dbReference type="Proteomes" id="UP000616769"/>
    </source>
</evidence>